<name>A0ACC2S798_9FUNG</name>
<keyword evidence="2" id="KW-1185">Reference proteome</keyword>
<comment type="caution">
    <text evidence="1">The sequence shown here is derived from an EMBL/GenBank/DDBJ whole genome shotgun (WGS) entry which is preliminary data.</text>
</comment>
<sequence length="78" mass="8644">MILLRQVQRLLSTGESLMKSLTSDDGLLIAAVEYYKYTSPFLALAPFSAFTDNVTPKDPPSTGPLEPRQASWLLLMKV</sequence>
<protein>
    <submittedName>
        <fullName evidence="1">Uncharacterized protein</fullName>
    </submittedName>
</protein>
<reference evidence="1" key="1">
    <citation type="submission" date="2022-04" db="EMBL/GenBank/DDBJ databases">
        <title>Genome of the entomopathogenic fungus Entomophthora muscae.</title>
        <authorList>
            <person name="Elya C."/>
            <person name="Lovett B.R."/>
            <person name="Lee E."/>
            <person name="Macias A.M."/>
            <person name="Hajek A.E."/>
            <person name="De Bivort B.L."/>
            <person name="Kasson M.T."/>
            <person name="De Fine Licht H.H."/>
            <person name="Stajich J.E."/>
        </authorList>
    </citation>
    <scope>NUCLEOTIDE SEQUENCE</scope>
    <source>
        <strain evidence="1">Berkeley</strain>
    </source>
</reference>
<organism evidence="1 2">
    <name type="scientific">Entomophthora muscae</name>
    <dbReference type="NCBI Taxonomy" id="34485"/>
    <lineage>
        <taxon>Eukaryota</taxon>
        <taxon>Fungi</taxon>
        <taxon>Fungi incertae sedis</taxon>
        <taxon>Zoopagomycota</taxon>
        <taxon>Entomophthoromycotina</taxon>
        <taxon>Entomophthoromycetes</taxon>
        <taxon>Entomophthorales</taxon>
        <taxon>Entomophthoraceae</taxon>
        <taxon>Entomophthora</taxon>
    </lineage>
</organism>
<proteinExistence type="predicted"/>
<dbReference type="EMBL" id="QTSX02005739">
    <property type="protein sequence ID" value="KAJ9058167.1"/>
    <property type="molecule type" value="Genomic_DNA"/>
</dbReference>
<dbReference type="Proteomes" id="UP001165960">
    <property type="component" value="Unassembled WGS sequence"/>
</dbReference>
<gene>
    <name evidence="1" type="ORF">DSO57_1015203</name>
</gene>
<evidence type="ECO:0000313" key="2">
    <source>
        <dbReference type="Proteomes" id="UP001165960"/>
    </source>
</evidence>
<evidence type="ECO:0000313" key="1">
    <source>
        <dbReference type="EMBL" id="KAJ9058167.1"/>
    </source>
</evidence>
<accession>A0ACC2S798</accession>